<dbReference type="VEuPathDB" id="FungiDB:MAPG_08453"/>
<gene>
    <name evidence="1" type="ORF">MAPG_08453</name>
</gene>
<dbReference type="EnsemblFungi" id="MAPG_08453T0">
    <property type="protein sequence ID" value="MAPG_08453T0"/>
    <property type="gene ID" value="MAPG_08453"/>
</dbReference>
<accession>A0A0C4E7E0</accession>
<name>A0A0C4E7E0_MAGP6</name>
<reference evidence="2" key="5">
    <citation type="submission" date="2015-06" db="UniProtKB">
        <authorList>
            <consortium name="EnsemblFungi"/>
        </authorList>
    </citation>
    <scope>IDENTIFICATION</scope>
    <source>
        <strain evidence="2">ATCC 64411</strain>
    </source>
</reference>
<dbReference type="EMBL" id="GL876973">
    <property type="protein sequence ID" value="KLU89482.1"/>
    <property type="molecule type" value="Genomic_DNA"/>
</dbReference>
<proteinExistence type="predicted"/>
<keyword evidence="3" id="KW-1185">Reference proteome</keyword>
<dbReference type="Proteomes" id="UP000011715">
    <property type="component" value="Unassembled WGS sequence"/>
</dbReference>
<reference evidence="1" key="2">
    <citation type="submission" date="2010-05" db="EMBL/GenBank/DDBJ databases">
        <title>The Genome Sequence of Magnaporthe poae strain ATCC 64411.</title>
        <authorList>
            <consortium name="The Broad Institute Genome Sequencing Platform"/>
            <consortium name="Broad Institute Genome Sequencing Center for Infectious Disease"/>
            <person name="Ma L.-J."/>
            <person name="Dead R."/>
            <person name="Young S."/>
            <person name="Zeng Q."/>
            <person name="Koehrsen M."/>
            <person name="Alvarado L."/>
            <person name="Berlin A."/>
            <person name="Chapman S.B."/>
            <person name="Chen Z."/>
            <person name="Freedman E."/>
            <person name="Gellesch M."/>
            <person name="Goldberg J."/>
            <person name="Griggs A."/>
            <person name="Gujja S."/>
            <person name="Heilman E.R."/>
            <person name="Heiman D."/>
            <person name="Hepburn T."/>
            <person name="Howarth C."/>
            <person name="Jen D."/>
            <person name="Larson L."/>
            <person name="Mehta T."/>
            <person name="Neiman D."/>
            <person name="Pearson M."/>
            <person name="Roberts A."/>
            <person name="Saif S."/>
            <person name="Shea T."/>
            <person name="Shenoy N."/>
            <person name="Sisk P."/>
            <person name="Stolte C."/>
            <person name="Sykes S."/>
            <person name="Walk T."/>
            <person name="White J."/>
            <person name="Yandava C."/>
            <person name="Haas B."/>
            <person name="Nusbaum C."/>
            <person name="Birren B."/>
        </authorList>
    </citation>
    <scope>NUCLEOTIDE SEQUENCE</scope>
    <source>
        <strain evidence="1">ATCC 64411</strain>
    </source>
</reference>
<protein>
    <submittedName>
        <fullName evidence="1 2">Uncharacterized protein</fullName>
    </submittedName>
</protein>
<reference evidence="3" key="1">
    <citation type="submission" date="2010-05" db="EMBL/GenBank/DDBJ databases">
        <title>The genome sequence of Magnaporthe poae strain ATCC 64411.</title>
        <authorList>
            <person name="Ma L.-J."/>
            <person name="Dead R."/>
            <person name="Young S."/>
            <person name="Zeng Q."/>
            <person name="Koehrsen M."/>
            <person name="Alvarado L."/>
            <person name="Berlin A."/>
            <person name="Chapman S.B."/>
            <person name="Chen Z."/>
            <person name="Freedman E."/>
            <person name="Gellesch M."/>
            <person name="Goldberg J."/>
            <person name="Griggs A."/>
            <person name="Gujja S."/>
            <person name="Heilman E.R."/>
            <person name="Heiman D."/>
            <person name="Hepburn T."/>
            <person name="Howarth C."/>
            <person name="Jen D."/>
            <person name="Larson L."/>
            <person name="Mehta T."/>
            <person name="Neiman D."/>
            <person name="Pearson M."/>
            <person name="Roberts A."/>
            <person name="Saif S."/>
            <person name="Shea T."/>
            <person name="Shenoy N."/>
            <person name="Sisk P."/>
            <person name="Stolte C."/>
            <person name="Sykes S."/>
            <person name="Walk T."/>
            <person name="White J."/>
            <person name="Yandava C."/>
            <person name="Haas B."/>
            <person name="Nusbaum C."/>
            <person name="Birren B."/>
        </authorList>
    </citation>
    <scope>NUCLEOTIDE SEQUENCE [LARGE SCALE GENOMIC DNA]</scope>
    <source>
        <strain evidence="3">ATCC 64411 / 73-15</strain>
    </source>
</reference>
<sequence length="103" mass="11168">MTGCPAGLLAHSGTPTEDSFLLAQLGDDCVEILVDRLSLPQHQGLVPDPTGCPGPSTKAHYTSYPWTLFFRSTSRQVPGTFCAHYVHTLARISATRCRADHLT</sequence>
<organism evidence="2 3">
    <name type="scientific">Magnaporthiopsis poae (strain ATCC 64411 / 73-15)</name>
    <name type="common">Kentucky bluegrass fungus</name>
    <name type="synonym">Magnaporthe poae</name>
    <dbReference type="NCBI Taxonomy" id="644358"/>
    <lineage>
        <taxon>Eukaryota</taxon>
        <taxon>Fungi</taxon>
        <taxon>Dikarya</taxon>
        <taxon>Ascomycota</taxon>
        <taxon>Pezizomycotina</taxon>
        <taxon>Sordariomycetes</taxon>
        <taxon>Sordariomycetidae</taxon>
        <taxon>Magnaporthales</taxon>
        <taxon>Magnaporthaceae</taxon>
        <taxon>Magnaporthiopsis</taxon>
    </lineage>
</organism>
<reference evidence="1" key="3">
    <citation type="submission" date="2011-03" db="EMBL/GenBank/DDBJ databases">
        <title>Annotation of Magnaporthe poae ATCC 64411.</title>
        <authorList>
            <person name="Ma L.-J."/>
            <person name="Dead R."/>
            <person name="Young S.K."/>
            <person name="Zeng Q."/>
            <person name="Gargeya S."/>
            <person name="Fitzgerald M."/>
            <person name="Haas B."/>
            <person name="Abouelleil A."/>
            <person name="Alvarado L."/>
            <person name="Arachchi H.M."/>
            <person name="Berlin A."/>
            <person name="Brown A."/>
            <person name="Chapman S.B."/>
            <person name="Chen Z."/>
            <person name="Dunbar C."/>
            <person name="Freedman E."/>
            <person name="Gearin G."/>
            <person name="Gellesch M."/>
            <person name="Goldberg J."/>
            <person name="Griggs A."/>
            <person name="Gujja S."/>
            <person name="Heiman D."/>
            <person name="Howarth C."/>
            <person name="Larson L."/>
            <person name="Lui A."/>
            <person name="MacDonald P.J.P."/>
            <person name="Mehta T."/>
            <person name="Montmayeur A."/>
            <person name="Murphy C."/>
            <person name="Neiman D."/>
            <person name="Pearson M."/>
            <person name="Priest M."/>
            <person name="Roberts A."/>
            <person name="Saif S."/>
            <person name="Shea T."/>
            <person name="Shenoy N."/>
            <person name="Sisk P."/>
            <person name="Stolte C."/>
            <person name="Sykes S."/>
            <person name="Yandava C."/>
            <person name="Wortman J."/>
            <person name="Nusbaum C."/>
            <person name="Birren B."/>
        </authorList>
    </citation>
    <scope>NUCLEOTIDE SEQUENCE</scope>
    <source>
        <strain evidence="1">ATCC 64411</strain>
    </source>
</reference>
<evidence type="ECO:0000313" key="1">
    <source>
        <dbReference type="EMBL" id="KLU89482.1"/>
    </source>
</evidence>
<evidence type="ECO:0000313" key="3">
    <source>
        <dbReference type="Proteomes" id="UP000011715"/>
    </source>
</evidence>
<dbReference type="AlphaFoldDB" id="A0A0C4E7E0"/>
<evidence type="ECO:0000313" key="2">
    <source>
        <dbReference type="EnsemblFungi" id="MAPG_08453T0"/>
    </source>
</evidence>
<reference evidence="2" key="4">
    <citation type="journal article" date="2015" name="G3 (Bethesda)">
        <title>Genome sequences of three phytopathogenic species of the Magnaporthaceae family of fungi.</title>
        <authorList>
            <person name="Okagaki L.H."/>
            <person name="Nunes C.C."/>
            <person name="Sailsbery J."/>
            <person name="Clay B."/>
            <person name="Brown D."/>
            <person name="John T."/>
            <person name="Oh Y."/>
            <person name="Young N."/>
            <person name="Fitzgerald M."/>
            <person name="Haas B.J."/>
            <person name="Zeng Q."/>
            <person name="Young S."/>
            <person name="Adiconis X."/>
            <person name="Fan L."/>
            <person name="Levin J.Z."/>
            <person name="Mitchell T.K."/>
            <person name="Okubara P.A."/>
            <person name="Farman M.L."/>
            <person name="Kohn L.M."/>
            <person name="Birren B."/>
            <person name="Ma L.-J."/>
            <person name="Dean R.A."/>
        </authorList>
    </citation>
    <scope>NUCLEOTIDE SEQUENCE</scope>
    <source>
        <strain evidence="2">ATCC 64411 / 73-15</strain>
    </source>
</reference>
<dbReference type="EMBL" id="ADBL01002048">
    <property type="status" value="NOT_ANNOTATED_CDS"/>
    <property type="molecule type" value="Genomic_DNA"/>
</dbReference>